<keyword evidence="2" id="KW-1185">Reference proteome</keyword>
<dbReference type="EMBL" id="KM236237">
    <property type="protein sequence ID" value="AIK68097.1"/>
    <property type="molecule type" value="Genomic_DNA"/>
</dbReference>
<dbReference type="GeneID" id="22113633"/>
<evidence type="ECO:0000313" key="1">
    <source>
        <dbReference type="EMBL" id="AIK68097.1"/>
    </source>
</evidence>
<dbReference type="KEGG" id="vg:22113633"/>
<organism evidence="1 2">
    <name type="scientific">Citrobacter phage Miller</name>
    <dbReference type="NCBI Taxonomy" id="1527524"/>
    <lineage>
        <taxon>Viruses</taxon>
        <taxon>Duplodnaviria</taxon>
        <taxon>Heunggongvirae</taxon>
        <taxon>Uroviricota</taxon>
        <taxon>Caudoviricetes</taxon>
        <taxon>Pantevenvirales</taxon>
        <taxon>Straboviridae</taxon>
        <taxon>Pseudotevenvirus</taxon>
        <taxon>Pseudotevenvirus miller</taxon>
    </lineage>
</organism>
<accession>A0A076YJY7</accession>
<sequence length="87" mass="9505">MFKVIGCVLLVVVLVLLQSSCTDEQEAQRILEAQGYSNIQFTGYSWFSCSEKDTYATGFTATGVNGKPIAGAVCSGMFFKNSTIRFE</sequence>
<gene>
    <name evidence="1" type="ORF">CPTMiller_00161</name>
</gene>
<protein>
    <submittedName>
        <fullName evidence="1">Uncharacterized protein</fullName>
    </submittedName>
</protein>
<reference evidence="1 2" key="1">
    <citation type="submission" date="2014-07" db="EMBL/GenBank/DDBJ databases">
        <title>Complete Genome of Citrobacter freundii Myophage Miller.</title>
        <authorList>
            <person name="Hwang K."/>
            <person name="Luna A.J."/>
            <person name="Hernandez A.C."/>
            <person name="Everett G.F.K."/>
        </authorList>
    </citation>
    <scope>NUCLEOTIDE SEQUENCE [LARGE SCALE GENOMIC DNA]</scope>
</reference>
<evidence type="ECO:0000313" key="2">
    <source>
        <dbReference type="Proteomes" id="UP000201263"/>
    </source>
</evidence>
<name>A0A076YJY7_9CAUD</name>
<dbReference type="Proteomes" id="UP000201263">
    <property type="component" value="Segment"/>
</dbReference>
<dbReference type="RefSeq" id="YP_009097763.1">
    <property type="nucleotide sequence ID" value="NC_025414.1"/>
</dbReference>
<proteinExistence type="predicted"/>